<dbReference type="InterPro" id="IPR020846">
    <property type="entry name" value="MFS_dom"/>
</dbReference>
<dbReference type="InterPro" id="IPR052714">
    <property type="entry name" value="MFS_Exporter"/>
</dbReference>
<dbReference type="Gene3D" id="1.20.1250.20">
    <property type="entry name" value="MFS general substrate transporter like domains"/>
    <property type="match status" value="1"/>
</dbReference>
<dbReference type="InterPro" id="IPR036259">
    <property type="entry name" value="MFS_trans_sf"/>
</dbReference>
<evidence type="ECO:0000313" key="8">
    <source>
        <dbReference type="Proteomes" id="UP000291892"/>
    </source>
</evidence>
<feature type="transmembrane region" description="Helical" evidence="4">
    <location>
        <begin position="361"/>
        <end position="383"/>
    </location>
</feature>
<feature type="transmembrane region" description="Helical" evidence="4">
    <location>
        <begin position="211"/>
        <end position="238"/>
    </location>
</feature>
<keyword evidence="7" id="KW-0614">Plasmid</keyword>
<dbReference type="Pfam" id="PF07690">
    <property type="entry name" value="MFS_1"/>
    <property type="match status" value="1"/>
</dbReference>
<evidence type="ECO:0000256" key="2">
    <source>
        <dbReference type="ARBA" id="ARBA00022989"/>
    </source>
</evidence>
<dbReference type="NCBIfam" id="NF009048">
    <property type="entry name" value="PRK12382.1"/>
    <property type="match status" value="1"/>
</dbReference>
<evidence type="ECO:0000256" key="1">
    <source>
        <dbReference type="ARBA" id="ARBA00022692"/>
    </source>
</evidence>
<feature type="transmembrane region" description="Helical" evidence="4">
    <location>
        <begin position="7"/>
        <end position="28"/>
    </location>
</feature>
<dbReference type="SUPFAM" id="SSF103473">
    <property type="entry name" value="MFS general substrate transporter"/>
    <property type="match status" value="1"/>
</dbReference>
<gene>
    <name evidence="7" type="ORF">ELG94_29965</name>
    <name evidence="6" type="ORF">GR217_06550</name>
</gene>
<proteinExistence type="predicted"/>
<dbReference type="InterPro" id="IPR011701">
    <property type="entry name" value="MFS"/>
</dbReference>
<dbReference type="Proteomes" id="UP000661163">
    <property type="component" value="Unassembled WGS sequence"/>
</dbReference>
<feature type="transmembrane region" description="Helical" evidence="4">
    <location>
        <begin position="275"/>
        <end position="293"/>
    </location>
</feature>
<protein>
    <submittedName>
        <fullName evidence="7">MFS transporter</fullName>
    </submittedName>
</protein>
<dbReference type="PANTHER" id="PTHR23531">
    <property type="entry name" value="QUINOLENE RESISTANCE PROTEIN NORA"/>
    <property type="match status" value="1"/>
</dbReference>
<feature type="transmembrane region" description="Helical" evidence="4">
    <location>
        <begin position="244"/>
        <end position="263"/>
    </location>
</feature>
<dbReference type="EMBL" id="SIKX01000002">
    <property type="protein sequence ID" value="TBF07143.1"/>
    <property type="molecule type" value="Genomic_DNA"/>
</dbReference>
<dbReference type="AlphaFoldDB" id="A0AAE8QA83"/>
<keyword evidence="1 4" id="KW-0812">Transmembrane</keyword>
<organism evidence="7 8">
    <name type="scientific">Rhizobium ruizarguesonis</name>
    <dbReference type="NCBI Taxonomy" id="2081791"/>
    <lineage>
        <taxon>Bacteria</taxon>
        <taxon>Pseudomonadati</taxon>
        <taxon>Pseudomonadota</taxon>
        <taxon>Alphaproteobacteria</taxon>
        <taxon>Hyphomicrobiales</taxon>
        <taxon>Rhizobiaceae</taxon>
        <taxon>Rhizobium/Agrobacterium group</taxon>
        <taxon>Rhizobium</taxon>
    </lineage>
</organism>
<reference evidence="6 9" key="2">
    <citation type="submission" date="2019-12" db="EMBL/GenBank/DDBJ databases">
        <title>Rhizobium genotypes associated with high levels of biological nitrogen fixation by grain legumes in a temperate-maritime cropping system.</title>
        <authorList>
            <person name="Maluk M."/>
            <person name="Francesc Ferrando Molina F."/>
            <person name="Lopez Del Egido L."/>
            <person name="Lafos M."/>
            <person name="Langarica-Fuentes A."/>
            <person name="Gebre Yohannes G."/>
            <person name="Young M.W."/>
            <person name="Martin P."/>
            <person name="Gantlett R."/>
            <person name="Kenicer G."/>
            <person name="Hawes C."/>
            <person name="Begg G.S."/>
            <person name="Quilliam R.S."/>
            <person name="Squire G.R."/>
            <person name="Poole P.S."/>
            <person name="Young P.W."/>
            <person name="Iannetta P.M."/>
            <person name="James E.K."/>
        </authorList>
    </citation>
    <scope>NUCLEOTIDE SEQUENCE [LARGE SCALE GENOMIC DNA]</scope>
    <source>
        <strain evidence="6 9">JHI985</strain>
    </source>
</reference>
<dbReference type="RefSeq" id="WP_027687932.1">
    <property type="nucleotide sequence ID" value="NZ_CP088105.1"/>
</dbReference>
<accession>A0AAE8QA83</accession>
<dbReference type="Proteomes" id="UP000291892">
    <property type="component" value="Unassembled WGS sequence"/>
</dbReference>
<feature type="transmembrane region" description="Helical" evidence="4">
    <location>
        <begin position="299"/>
        <end position="322"/>
    </location>
</feature>
<dbReference type="PROSITE" id="PS50850">
    <property type="entry name" value="MFS"/>
    <property type="match status" value="1"/>
</dbReference>
<keyword evidence="3 4" id="KW-0472">Membrane</keyword>
<evidence type="ECO:0000256" key="4">
    <source>
        <dbReference type="SAM" id="Phobius"/>
    </source>
</evidence>
<evidence type="ECO:0000259" key="5">
    <source>
        <dbReference type="PROSITE" id="PS50850"/>
    </source>
</evidence>
<dbReference type="EMBL" id="WUFC01000004">
    <property type="protein sequence ID" value="NEI47346.1"/>
    <property type="molecule type" value="Genomic_DNA"/>
</dbReference>
<feature type="transmembrane region" description="Helical" evidence="4">
    <location>
        <begin position="168"/>
        <end position="190"/>
    </location>
</feature>
<evidence type="ECO:0000313" key="9">
    <source>
        <dbReference type="Proteomes" id="UP000661163"/>
    </source>
</evidence>
<keyword evidence="2 4" id="KW-1133">Transmembrane helix</keyword>
<evidence type="ECO:0000313" key="7">
    <source>
        <dbReference type="EMBL" id="TBF07143.1"/>
    </source>
</evidence>
<dbReference type="PANTHER" id="PTHR23531:SF1">
    <property type="entry name" value="QUINOLENE RESISTANCE PROTEIN NORA"/>
    <property type="match status" value="1"/>
</dbReference>
<evidence type="ECO:0000256" key="3">
    <source>
        <dbReference type="ARBA" id="ARBA00023136"/>
    </source>
</evidence>
<comment type="caution">
    <text evidence="7">The sequence shown here is derived from an EMBL/GenBank/DDBJ whole genome shotgun (WGS) entry which is preliminary data.</text>
</comment>
<feature type="domain" description="Major facilitator superfamily (MFS) profile" evidence="5">
    <location>
        <begin position="204"/>
        <end position="390"/>
    </location>
</feature>
<feature type="transmembrane region" description="Helical" evidence="4">
    <location>
        <begin position="110"/>
        <end position="131"/>
    </location>
</feature>
<dbReference type="GO" id="GO:0022857">
    <property type="term" value="F:transmembrane transporter activity"/>
    <property type="evidence" value="ECO:0007669"/>
    <property type="project" value="InterPro"/>
</dbReference>
<feature type="transmembrane region" description="Helical" evidence="4">
    <location>
        <begin position="40"/>
        <end position="65"/>
    </location>
</feature>
<sequence>MTARANVFVTLAPKMAVVFVGFLIAGMGMPVLPIHVSRDLGFGTFVIGLITGSQFCASLMTRLWAGDFADRKGPKKAVVVGLIFAAIAGALYLGSLIFEGRPVLSASILVFGRGILGAGESLVITGSVAWGLATVGPQHSGKVIAWIGTAMFGALAVGAPLGNALFDLQGFAGIAGATIFLPLIMAAMVAPLRPVAGRSTAAASRVSVIKAVLLPGLGSALASLGYGSILTFSTLLFVDRGWQNGWIGVTSFATALVVGRVGLGHVPDRFGGPTTALVFALAEASGLLTMGLASHPGIALIGAGLVGFGYSLVFPGFGIAVVRAAPPENRGMAMGLYSACLDVALALSGPLLGLVGDAAGIPTIFLASGAIVSLSALVALSIMRRSRATA</sequence>
<feature type="transmembrane region" description="Helical" evidence="4">
    <location>
        <begin position="143"/>
        <end position="162"/>
    </location>
</feature>
<name>A0AAE8QA83_9HYPH</name>
<feature type="transmembrane region" description="Helical" evidence="4">
    <location>
        <begin position="334"/>
        <end position="355"/>
    </location>
</feature>
<evidence type="ECO:0000313" key="6">
    <source>
        <dbReference type="EMBL" id="NEI47346.1"/>
    </source>
</evidence>
<reference evidence="7 8" key="1">
    <citation type="submission" date="2019-02" db="EMBL/GenBank/DDBJ databases">
        <title>The genomic architecture of introgression among sibling species of bacteria.</title>
        <authorList>
            <person name="Cavassim M.I.A."/>
            <person name="Moeskjaer S."/>
            <person name="Moslemi C."/>
            <person name="Fields B."/>
            <person name="Bachmann A."/>
            <person name="Vilhjalmsson B."/>
            <person name="Schierup M.H."/>
            <person name="Young J.P.W."/>
            <person name="Andersen S.U."/>
        </authorList>
    </citation>
    <scope>NUCLEOTIDE SEQUENCE [LARGE SCALE GENOMIC DNA]</scope>
    <source>
        <strain evidence="7 8">SM42</strain>
        <plasmid evidence="7">pSM42_Rh01</plasmid>
    </source>
</reference>
<geneLocation type="plasmid" evidence="7">
    <name>pSM42_Rh01</name>
</geneLocation>
<feature type="transmembrane region" description="Helical" evidence="4">
    <location>
        <begin position="77"/>
        <end position="98"/>
    </location>
</feature>